<dbReference type="InParanoid" id="A0A6J2VMZ8"/>
<feature type="region of interest" description="Disordered" evidence="8">
    <location>
        <begin position="30"/>
        <end position="63"/>
    </location>
</feature>
<feature type="signal peptide" evidence="9">
    <location>
        <begin position="1"/>
        <end position="27"/>
    </location>
</feature>
<name>A0A6J2VMZ8_CHACN</name>
<evidence type="ECO:0000256" key="2">
    <source>
        <dbReference type="ARBA" id="ARBA00006473"/>
    </source>
</evidence>
<keyword evidence="6" id="KW-0027">Amidation</keyword>
<reference evidence="12" key="1">
    <citation type="submission" date="2025-08" db="UniProtKB">
        <authorList>
            <consortium name="RefSeq"/>
        </authorList>
    </citation>
    <scope>IDENTIFICATION</scope>
</reference>
<feature type="chain" id="PRO_5026655636" evidence="9">
    <location>
        <begin position="28"/>
        <end position="106"/>
    </location>
</feature>
<gene>
    <name evidence="12" type="primary">ghrl</name>
</gene>
<evidence type="ECO:0000256" key="5">
    <source>
        <dbReference type="ARBA" id="ARBA00022729"/>
    </source>
</evidence>
<organism evidence="11 12">
    <name type="scientific">Chanos chanos</name>
    <name type="common">Milkfish</name>
    <name type="synonym">Mugil chanos</name>
    <dbReference type="NCBI Taxonomy" id="29144"/>
    <lineage>
        <taxon>Eukaryota</taxon>
        <taxon>Metazoa</taxon>
        <taxon>Chordata</taxon>
        <taxon>Craniata</taxon>
        <taxon>Vertebrata</taxon>
        <taxon>Euteleostomi</taxon>
        <taxon>Actinopterygii</taxon>
        <taxon>Neopterygii</taxon>
        <taxon>Teleostei</taxon>
        <taxon>Ostariophysi</taxon>
        <taxon>Gonorynchiformes</taxon>
        <taxon>Chanidae</taxon>
        <taxon>Chanos</taxon>
    </lineage>
</organism>
<evidence type="ECO:0000256" key="6">
    <source>
        <dbReference type="ARBA" id="ARBA00022815"/>
    </source>
</evidence>
<feature type="domain" description="Motilin/ghrelin-associated peptide" evidence="10">
    <location>
        <begin position="66"/>
        <end position="101"/>
    </location>
</feature>
<evidence type="ECO:0000313" key="12">
    <source>
        <dbReference type="RefSeq" id="XP_030634320.1"/>
    </source>
</evidence>
<evidence type="ECO:0000256" key="3">
    <source>
        <dbReference type="ARBA" id="ARBA00022525"/>
    </source>
</evidence>
<dbReference type="GeneID" id="115815507"/>
<keyword evidence="5 9" id="KW-0732">Signal</keyword>
<dbReference type="RefSeq" id="XP_030634320.1">
    <property type="nucleotide sequence ID" value="XM_030778460.1"/>
</dbReference>
<dbReference type="GO" id="GO:0005576">
    <property type="term" value="C:extracellular region"/>
    <property type="evidence" value="ECO:0007669"/>
    <property type="project" value="UniProtKB-SubCell"/>
</dbReference>
<evidence type="ECO:0000259" key="10">
    <source>
        <dbReference type="Pfam" id="PF04643"/>
    </source>
</evidence>
<dbReference type="AlphaFoldDB" id="A0A6J2VMZ8"/>
<keyword evidence="7" id="KW-0449">Lipoprotein</keyword>
<sequence length="106" mass="11438">MMQLGRRAGHMILVLCAMALWVESVRGGSSFLSPAQKPQGKGGRASPRVGRRDATQPETPLLQDNQITVSAPFELGISMSEAEFEEYGPVLRRILFDVLGDAPAAV</sequence>
<accession>A0A6J2VMZ8</accession>
<dbReference type="InterPro" id="IPR005441">
    <property type="entry name" value="Preproghrelin"/>
</dbReference>
<evidence type="ECO:0000313" key="11">
    <source>
        <dbReference type="Proteomes" id="UP000504632"/>
    </source>
</evidence>
<keyword evidence="11" id="KW-1185">Reference proteome</keyword>
<dbReference type="PANTHER" id="PTHR14122">
    <property type="entry name" value="GHRELIN PRECURSOR"/>
    <property type="match status" value="1"/>
</dbReference>
<evidence type="ECO:0000256" key="4">
    <source>
        <dbReference type="ARBA" id="ARBA00022702"/>
    </source>
</evidence>
<dbReference type="PANTHER" id="PTHR14122:SF1">
    <property type="entry name" value="APPETITE-REGULATING HORMONE"/>
    <property type="match status" value="1"/>
</dbReference>
<evidence type="ECO:0000256" key="9">
    <source>
        <dbReference type="SAM" id="SignalP"/>
    </source>
</evidence>
<keyword evidence="3" id="KW-0964">Secreted</keyword>
<dbReference type="Pfam" id="PF04643">
    <property type="entry name" value="Motilin_assoc"/>
    <property type="match status" value="1"/>
</dbReference>
<comment type="similarity">
    <text evidence="2">Belongs to the motilin family.</text>
</comment>
<dbReference type="CTD" id="51738"/>
<evidence type="ECO:0000256" key="7">
    <source>
        <dbReference type="ARBA" id="ARBA00023288"/>
    </source>
</evidence>
<evidence type="ECO:0000256" key="8">
    <source>
        <dbReference type="SAM" id="MobiDB-lite"/>
    </source>
</evidence>
<dbReference type="InterPro" id="IPR006737">
    <property type="entry name" value="Motilin_assoc"/>
</dbReference>
<keyword evidence="4" id="KW-0372">Hormone</keyword>
<dbReference type="Proteomes" id="UP000504632">
    <property type="component" value="Chromosome 6"/>
</dbReference>
<evidence type="ECO:0000256" key="1">
    <source>
        <dbReference type="ARBA" id="ARBA00004613"/>
    </source>
</evidence>
<dbReference type="GO" id="GO:0016608">
    <property type="term" value="F:growth hormone-releasing hormone activity"/>
    <property type="evidence" value="ECO:0007669"/>
    <property type="project" value="InterPro"/>
</dbReference>
<protein>
    <submittedName>
        <fullName evidence="12">Appetite-regulating hormone</fullName>
    </submittedName>
</protein>
<comment type="subcellular location">
    <subcellularLocation>
        <location evidence="1">Secreted</location>
    </subcellularLocation>
</comment>
<dbReference type="OrthoDB" id="9896247at2759"/>
<proteinExistence type="inferred from homology"/>